<feature type="domain" description="VOC" evidence="2">
    <location>
        <begin position="4"/>
        <end position="128"/>
    </location>
</feature>
<dbReference type="CDD" id="cd06587">
    <property type="entry name" value="VOC"/>
    <property type="match status" value="1"/>
</dbReference>
<protein>
    <recommendedName>
        <fullName evidence="2">VOC domain-containing protein</fullName>
    </recommendedName>
</protein>
<evidence type="ECO:0000259" key="2">
    <source>
        <dbReference type="PROSITE" id="PS51819"/>
    </source>
</evidence>
<dbReference type="InterPro" id="IPR004360">
    <property type="entry name" value="Glyas_Fos-R_dOase_dom"/>
</dbReference>
<dbReference type="EMBL" id="CAKLDM010000003">
    <property type="protein sequence ID" value="CAH0542751.1"/>
    <property type="molecule type" value="Genomic_DNA"/>
</dbReference>
<evidence type="ECO:0000256" key="1">
    <source>
        <dbReference type="ARBA" id="ARBA00022723"/>
    </source>
</evidence>
<dbReference type="RefSeq" id="WP_237363668.1">
    <property type="nucleotide sequence ID" value="NZ_CAKLDM010000003.1"/>
</dbReference>
<comment type="caution">
    <text evidence="3">The sequence shown here is derived from an EMBL/GenBank/DDBJ whole genome shotgun (WGS) entry which is preliminary data.</text>
</comment>
<name>A0ABM9A946_9VIBR</name>
<dbReference type="InterPro" id="IPR037523">
    <property type="entry name" value="VOC_core"/>
</dbReference>
<dbReference type="PANTHER" id="PTHR43048:SF3">
    <property type="entry name" value="METHYLMALONYL-COA EPIMERASE, MITOCHONDRIAL"/>
    <property type="match status" value="1"/>
</dbReference>
<evidence type="ECO:0000313" key="3">
    <source>
        <dbReference type="EMBL" id="CAH0542751.1"/>
    </source>
</evidence>
<dbReference type="SUPFAM" id="SSF54593">
    <property type="entry name" value="Glyoxalase/Bleomycin resistance protein/Dihydroxybiphenyl dioxygenase"/>
    <property type="match status" value="1"/>
</dbReference>
<organism evidence="3 4">
    <name type="scientific">Vibrio marisflavi CECT 7928</name>
    <dbReference type="NCBI Taxonomy" id="634439"/>
    <lineage>
        <taxon>Bacteria</taxon>
        <taxon>Pseudomonadati</taxon>
        <taxon>Pseudomonadota</taxon>
        <taxon>Gammaproteobacteria</taxon>
        <taxon>Vibrionales</taxon>
        <taxon>Vibrionaceae</taxon>
        <taxon>Vibrio</taxon>
    </lineage>
</organism>
<reference evidence="3" key="1">
    <citation type="submission" date="2021-11" db="EMBL/GenBank/DDBJ databases">
        <authorList>
            <person name="Rodrigo-Torres L."/>
            <person name="Arahal R. D."/>
            <person name="Lucena T."/>
        </authorList>
    </citation>
    <scope>NUCLEOTIDE SEQUENCE</scope>
    <source>
        <strain evidence="3">CECT 7928</strain>
    </source>
</reference>
<gene>
    <name evidence="3" type="ORF">VMF7928_04188</name>
</gene>
<dbReference type="PANTHER" id="PTHR43048">
    <property type="entry name" value="METHYLMALONYL-COA EPIMERASE"/>
    <property type="match status" value="1"/>
</dbReference>
<sequence length="136" mass="15696">MMGKLHHVSLTCDSIEPCISFYQRFGFVEEKRYEDQEIIIVLLNNSQSARVELFEFKDSREQSSERQFLELRKKGISHLAIEVVSIEECHSSLSRLQECSSIQQARLGGFRYFFTTDPSGNNVEVLSPTVQEQNQS</sequence>
<dbReference type="PROSITE" id="PS51819">
    <property type="entry name" value="VOC"/>
    <property type="match status" value="1"/>
</dbReference>
<evidence type="ECO:0000313" key="4">
    <source>
        <dbReference type="Proteomes" id="UP000838748"/>
    </source>
</evidence>
<dbReference type="InterPro" id="IPR029068">
    <property type="entry name" value="Glyas_Bleomycin-R_OHBP_Dase"/>
</dbReference>
<proteinExistence type="predicted"/>
<accession>A0ABM9A946</accession>
<dbReference type="Proteomes" id="UP000838748">
    <property type="component" value="Unassembled WGS sequence"/>
</dbReference>
<keyword evidence="4" id="KW-1185">Reference proteome</keyword>
<dbReference type="Gene3D" id="3.10.180.10">
    <property type="entry name" value="2,3-Dihydroxybiphenyl 1,2-Dioxygenase, domain 1"/>
    <property type="match status" value="1"/>
</dbReference>
<dbReference type="Pfam" id="PF00903">
    <property type="entry name" value="Glyoxalase"/>
    <property type="match status" value="1"/>
</dbReference>
<dbReference type="InterPro" id="IPR051785">
    <property type="entry name" value="MMCE/EMCE_epimerase"/>
</dbReference>
<keyword evidence="1" id="KW-0479">Metal-binding</keyword>